<evidence type="ECO:0000259" key="5">
    <source>
        <dbReference type="SMART" id="SM00848"/>
    </source>
</evidence>
<comment type="similarity">
    <text evidence="1">Belongs to the peptidase C1 family.</text>
</comment>
<gene>
    <name evidence="6" type="ORF">HINF_LOCUS34323</name>
    <name evidence="7" type="ORF">HINF_LOCUS44081</name>
</gene>
<dbReference type="AlphaFoldDB" id="A0AA86UPZ5"/>
<keyword evidence="8" id="KW-1185">Reference proteome</keyword>
<dbReference type="InterPro" id="IPR013201">
    <property type="entry name" value="Prot_inhib_I29"/>
</dbReference>
<dbReference type="InterPro" id="IPR038765">
    <property type="entry name" value="Papain-like_cys_pep_sf"/>
</dbReference>
<keyword evidence="3" id="KW-0812">Transmembrane</keyword>
<feature type="domain" description="Cathepsin propeptide inhibitor" evidence="5">
    <location>
        <begin position="22"/>
        <end position="73"/>
    </location>
</feature>
<feature type="transmembrane region" description="Helical" evidence="3">
    <location>
        <begin position="491"/>
        <end position="513"/>
    </location>
</feature>
<dbReference type="GO" id="GO:0006508">
    <property type="term" value="P:proteolysis"/>
    <property type="evidence" value="ECO:0007669"/>
    <property type="project" value="UniProtKB-KW"/>
</dbReference>
<dbReference type="InterPro" id="IPR039417">
    <property type="entry name" value="Peptidase_C1A_papain-like"/>
</dbReference>
<comment type="caution">
    <text evidence="6">The sequence shown here is derived from an EMBL/GenBank/DDBJ whole genome shotgun (WGS) entry which is preliminary data.</text>
</comment>
<dbReference type="EMBL" id="CATOUU010000764">
    <property type="protein sequence ID" value="CAI9946678.1"/>
    <property type="molecule type" value="Genomic_DNA"/>
</dbReference>
<dbReference type="InterPro" id="IPR013128">
    <property type="entry name" value="Peptidase_C1A"/>
</dbReference>
<keyword evidence="3" id="KW-0472">Membrane</keyword>
<evidence type="ECO:0000256" key="1">
    <source>
        <dbReference type="ARBA" id="ARBA00008455"/>
    </source>
</evidence>
<keyword evidence="2" id="KW-1015">Disulfide bond</keyword>
<dbReference type="SUPFAM" id="SSF54001">
    <property type="entry name" value="Cysteine proteinases"/>
    <property type="match status" value="1"/>
</dbReference>
<dbReference type="Gene3D" id="3.90.70.10">
    <property type="entry name" value="Cysteine proteinases"/>
    <property type="match status" value="1"/>
</dbReference>
<dbReference type="CDD" id="cd02248">
    <property type="entry name" value="Peptidase_C1A"/>
    <property type="match status" value="1"/>
</dbReference>
<evidence type="ECO:0000259" key="4">
    <source>
        <dbReference type="SMART" id="SM00645"/>
    </source>
</evidence>
<keyword evidence="6" id="KW-0645">Protease</keyword>
<dbReference type="InterPro" id="IPR000668">
    <property type="entry name" value="Peptidase_C1A_C"/>
</dbReference>
<reference evidence="7 8" key="2">
    <citation type="submission" date="2024-07" db="EMBL/GenBank/DDBJ databases">
        <authorList>
            <person name="Akdeniz Z."/>
        </authorList>
    </citation>
    <scope>NUCLEOTIDE SEQUENCE [LARGE SCALE GENOMIC DNA]</scope>
</reference>
<dbReference type="SMART" id="SM00848">
    <property type="entry name" value="Inhibitor_I29"/>
    <property type="match status" value="1"/>
</dbReference>
<dbReference type="SMART" id="SM00645">
    <property type="entry name" value="Pept_C1"/>
    <property type="match status" value="1"/>
</dbReference>
<dbReference type="Pfam" id="PF08246">
    <property type="entry name" value="Inhibitor_I29"/>
    <property type="match status" value="1"/>
</dbReference>
<evidence type="ECO:0000256" key="2">
    <source>
        <dbReference type="ARBA" id="ARBA00023157"/>
    </source>
</evidence>
<name>A0AA86UPZ5_9EUKA</name>
<dbReference type="PROSITE" id="PS00139">
    <property type="entry name" value="THIOL_PROTEASE_CYS"/>
    <property type="match status" value="1"/>
</dbReference>
<sequence>MLSIITCLTQTNITEKVCTKKFNKFMVQYSKNYSSEHELQQAQFAFCKNYQFVLDHKEKNSSFTVAINKYSDLLKIHPSGYIPVVPEPEDEILEQFQQQGQIHQKEATYPHSDPYATPGDVTNYNRNNNSATDISTSCSSGNVKSNPMSNTAAIRANILLSSIPPRVDLRKLGTLTRPLDQGSCGSCYAHGARNVFITMFMRDLPYYLQQTPYLAEWNVTTVDFKESVQYIMSRTFSDVNQFCSGGNFEYVATDLATTRIDTLEFESNFPYTSMYTLDNLTYETRPVLYTSKLTQKMNPIFYMGFNPTKYGCPRSYFTLPGGPAGYSAADENIIKSVLARGIAVATSMNTEAGTDAEIAAFQVYSGGIFAASCTKSSSNHQVTYVGYGNYKGQPVWVIQNSWGTAWGISGTFMVKRGTNPLCTEASAVISLNRYFGFEADQDVPFEQSQAYLTLKGKNYIDVNSQNIVYGVNGLDFEEGGWAQPRSSLSMVITLIIILLAALFVIYFLAIWLFCPPPNVLKPTIYIKMSDQDGADHDWSKAKEHKQSKYAAED</sequence>
<keyword evidence="6" id="KW-0378">Hydrolase</keyword>
<evidence type="ECO:0000313" key="8">
    <source>
        <dbReference type="Proteomes" id="UP001642409"/>
    </source>
</evidence>
<dbReference type="Pfam" id="PF00112">
    <property type="entry name" value="Peptidase_C1"/>
    <property type="match status" value="1"/>
</dbReference>
<dbReference type="PANTHER" id="PTHR12411">
    <property type="entry name" value="CYSTEINE PROTEASE FAMILY C1-RELATED"/>
    <property type="match status" value="1"/>
</dbReference>
<evidence type="ECO:0000256" key="3">
    <source>
        <dbReference type="SAM" id="Phobius"/>
    </source>
</evidence>
<keyword evidence="3" id="KW-1133">Transmembrane helix</keyword>
<dbReference type="Proteomes" id="UP001642409">
    <property type="component" value="Unassembled WGS sequence"/>
</dbReference>
<feature type="domain" description="Peptidase C1A papain C-terminal" evidence="4">
    <location>
        <begin position="163"/>
        <end position="429"/>
    </location>
</feature>
<evidence type="ECO:0000313" key="7">
    <source>
        <dbReference type="EMBL" id="CAL6050842.1"/>
    </source>
</evidence>
<reference evidence="6" key="1">
    <citation type="submission" date="2023-06" db="EMBL/GenBank/DDBJ databases">
        <authorList>
            <person name="Kurt Z."/>
        </authorList>
    </citation>
    <scope>NUCLEOTIDE SEQUENCE</scope>
</reference>
<protein>
    <submittedName>
        <fullName evidence="6">Papain family cysteine protease</fullName>
    </submittedName>
    <submittedName>
        <fullName evidence="7">Papain_family cysteine protease</fullName>
    </submittedName>
</protein>
<evidence type="ECO:0000313" key="6">
    <source>
        <dbReference type="EMBL" id="CAI9946678.1"/>
    </source>
</evidence>
<organism evidence="6">
    <name type="scientific">Hexamita inflata</name>
    <dbReference type="NCBI Taxonomy" id="28002"/>
    <lineage>
        <taxon>Eukaryota</taxon>
        <taxon>Metamonada</taxon>
        <taxon>Diplomonadida</taxon>
        <taxon>Hexamitidae</taxon>
        <taxon>Hexamitinae</taxon>
        <taxon>Hexamita</taxon>
    </lineage>
</organism>
<proteinExistence type="inferred from homology"/>
<dbReference type="GO" id="GO:0008234">
    <property type="term" value="F:cysteine-type peptidase activity"/>
    <property type="evidence" value="ECO:0007669"/>
    <property type="project" value="InterPro"/>
</dbReference>
<dbReference type="InterPro" id="IPR000169">
    <property type="entry name" value="Pept_cys_AS"/>
</dbReference>
<dbReference type="EMBL" id="CAXDID020000186">
    <property type="protein sequence ID" value="CAL6050842.1"/>
    <property type="molecule type" value="Genomic_DNA"/>
</dbReference>
<accession>A0AA86UPZ5</accession>